<accession>A0ABN7TQJ8</accession>
<dbReference type="InterPro" id="IPR003594">
    <property type="entry name" value="HATPase_dom"/>
</dbReference>
<dbReference type="Pfam" id="PF13426">
    <property type="entry name" value="PAS_9"/>
    <property type="match status" value="1"/>
</dbReference>
<evidence type="ECO:0000313" key="9">
    <source>
        <dbReference type="Proteomes" id="UP000730618"/>
    </source>
</evidence>
<dbReference type="SMART" id="SM00091">
    <property type="entry name" value="PAS"/>
    <property type="match status" value="2"/>
</dbReference>
<dbReference type="SMART" id="SM00388">
    <property type="entry name" value="HisKA"/>
    <property type="match status" value="1"/>
</dbReference>
<dbReference type="EC" id="2.7.-.-" evidence="8"/>
<proteinExistence type="predicted"/>
<dbReference type="GO" id="GO:0016740">
    <property type="term" value="F:transferase activity"/>
    <property type="evidence" value="ECO:0007669"/>
    <property type="project" value="UniProtKB-KW"/>
</dbReference>
<dbReference type="CDD" id="cd00075">
    <property type="entry name" value="HATPase"/>
    <property type="match status" value="1"/>
</dbReference>
<gene>
    <name evidence="8" type="primary">sasA_21</name>
    <name evidence="8" type="ORF">PAECIP111802_03710</name>
</gene>
<feature type="domain" description="PAS" evidence="6">
    <location>
        <begin position="141"/>
        <end position="211"/>
    </location>
</feature>
<dbReference type="PANTHER" id="PTHR43065:SF34">
    <property type="entry name" value="SPORULATION KINASE A"/>
    <property type="match status" value="1"/>
</dbReference>
<evidence type="ECO:0000313" key="8">
    <source>
        <dbReference type="EMBL" id="CAG7646299.1"/>
    </source>
</evidence>
<evidence type="ECO:0000259" key="7">
    <source>
        <dbReference type="PROSITE" id="PS50113"/>
    </source>
</evidence>
<dbReference type="InterPro" id="IPR001610">
    <property type="entry name" value="PAC"/>
</dbReference>
<dbReference type="InterPro" id="IPR003661">
    <property type="entry name" value="HisK_dim/P_dom"/>
</dbReference>
<feature type="domain" description="PAS" evidence="6">
    <location>
        <begin position="16"/>
        <end position="85"/>
    </location>
</feature>
<dbReference type="SMART" id="SM00086">
    <property type="entry name" value="PAC"/>
    <property type="match status" value="2"/>
</dbReference>
<name>A0ABN7TQJ8_9BACL</name>
<dbReference type="PROSITE" id="PS50113">
    <property type="entry name" value="PAC"/>
    <property type="match status" value="1"/>
</dbReference>
<keyword evidence="9" id="KW-1185">Reference proteome</keyword>
<dbReference type="SMART" id="SM00387">
    <property type="entry name" value="HATPase_c"/>
    <property type="match status" value="1"/>
</dbReference>
<dbReference type="PANTHER" id="PTHR43065">
    <property type="entry name" value="SENSOR HISTIDINE KINASE"/>
    <property type="match status" value="1"/>
</dbReference>
<keyword evidence="3" id="KW-0418">Kinase</keyword>
<keyword evidence="1 8" id="KW-0808">Transferase</keyword>
<dbReference type="EMBL" id="CAJVCE010000010">
    <property type="protein sequence ID" value="CAG7646299.1"/>
    <property type="molecule type" value="Genomic_DNA"/>
</dbReference>
<keyword evidence="2" id="KW-0547">Nucleotide-binding</keyword>
<dbReference type="Pfam" id="PF02518">
    <property type="entry name" value="HATPase_c"/>
    <property type="match status" value="1"/>
</dbReference>
<dbReference type="PROSITE" id="PS50112">
    <property type="entry name" value="PAS"/>
    <property type="match status" value="2"/>
</dbReference>
<reference evidence="8 9" key="1">
    <citation type="submission" date="2021-06" db="EMBL/GenBank/DDBJ databases">
        <authorList>
            <person name="Criscuolo A."/>
        </authorList>
    </citation>
    <scope>NUCLEOTIDE SEQUENCE [LARGE SCALE GENOMIC DNA]</scope>
    <source>
        <strain evidence="9">CIP 111802</strain>
    </source>
</reference>
<dbReference type="InterPro" id="IPR013656">
    <property type="entry name" value="PAS_4"/>
</dbReference>
<evidence type="ECO:0000256" key="3">
    <source>
        <dbReference type="ARBA" id="ARBA00022777"/>
    </source>
</evidence>
<dbReference type="CDD" id="cd00082">
    <property type="entry name" value="HisKA"/>
    <property type="match status" value="1"/>
</dbReference>
<dbReference type="Pfam" id="PF00512">
    <property type="entry name" value="HisKA"/>
    <property type="match status" value="1"/>
</dbReference>
<dbReference type="InterPro" id="IPR000014">
    <property type="entry name" value="PAS"/>
</dbReference>
<dbReference type="CDD" id="cd00130">
    <property type="entry name" value="PAS"/>
    <property type="match status" value="2"/>
</dbReference>
<dbReference type="InterPro" id="IPR005467">
    <property type="entry name" value="His_kinase_dom"/>
</dbReference>
<evidence type="ECO:0000256" key="1">
    <source>
        <dbReference type="ARBA" id="ARBA00022679"/>
    </source>
</evidence>
<keyword evidence="4" id="KW-0067">ATP-binding</keyword>
<comment type="caution">
    <text evidence="8">The sequence shown here is derived from an EMBL/GenBank/DDBJ whole genome shotgun (WGS) entry which is preliminary data.</text>
</comment>
<dbReference type="PROSITE" id="PS50109">
    <property type="entry name" value="HIS_KIN"/>
    <property type="match status" value="1"/>
</dbReference>
<dbReference type="Proteomes" id="UP000730618">
    <property type="component" value="Unassembled WGS sequence"/>
</dbReference>
<evidence type="ECO:0000259" key="5">
    <source>
        <dbReference type="PROSITE" id="PS50109"/>
    </source>
</evidence>
<evidence type="ECO:0000256" key="2">
    <source>
        <dbReference type="ARBA" id="ARBA00022741"/>
    </source>
</evidence>
<feature type="domain" description="Histidine kinase" evidence="5">
    <location>
        <begin position="279"/>
        <end position="481"/>
    </location>
</feature>
<dbReference type="InterPro" id="IPR000700">
    <property type="entry name" value="PAS-assoc_C"/>
</dbReference>
<dbReference type="Pfam" id="PF08448">
    <property type="entry name" value="PAS_4"/>
    <property type="match status" value="1"/>
</dbReference>
<dbReference type="NCBIfam" id="TIGR00229">
    <property type="entry name" value="sensory_box"/>
    <property type="match status" value="2"/>
</dbReference>
<organism evidence="8 9">
    <name type="scientific">Paenibacillus allorhizosphaerae</name>
    <dbReference type="NCBI Taxonomy" id="2849866"/>
    <lineage>
        <taxon>Bacteria</taxon>
        <taxon>Bacillati</taxon>
        <taxon>Bacillota</taxon>
        <taxon>Bacilli</taxon>
        <taxon>Bacillales</taxon>
        <taxon>Paenibacillaceae</taxon>
        <taxon>Paenibacillus</taxon>
    </lineage>
</organism>
<evidence type="ECO:0000256" key="4">
    <source>
        <dbReference type="ARBA" id="ARBA00022840"/>
    </source>
</evidence>
<protein>
    <submittedName>
        <fullName evidence="8">Adaptive-response sensory-kinase SasA</fullName>
        <ecNumber evidence="8">2.7.-.-</ecNumber>
    </submittedName>
</protein>
<sequence length="481" mass="54089">MDLQLTRDETISLLRTKQLMDSFMNLTSDSIVVVNLDGTVLDVNRKFEELHGWAKEEVIGKVLPMTPEDQKEEVLRLYKRIAEGEPYAGVETIKLRNGGSTFYASVTISPIKDERGNVVAFVGVERDITDRKRAESRLMERERQFRRVLKLSPEAIVLHRDGIIHFVNDAGYKLLGGSCSEDIMGRSLMEFFDTSDFPVLQDRFNHIVQSDECSEFLEIKLKRIDDTVLDVEVSSIYVHKQMGFPLIQTVIRDMTDRKKEEEWVRRSEKLSIIGQLAAGVAHEIRNPLTSLKGFIQLLRAKDTPYTEIMLEELDRINSIVNEFMTIAKPHAVTYSACNLQSLLDSVIKFMQPQAMLYNVDIQLETKGVARLIPCEPNQIKQVVINLVKNAIEAMLSGGIVTISLEVVSDERAVIRVADQGAGIPEDKLPQLGEPFYSTKSTGTGLGLMVCQRIVEAHKGNISIASTVGQGTTVTIELPCYR</sequence>
<feature type="domain" description="PAC" evidence="7">
    <location>
        <begin position="88"/>
        <end position="140"/>
    </location>
</feature>
<evidence type="ECO:0000259" key="6">
    <source>
        <dbReference type="PROSITE" id="PS50112"/>
    </source>
</evidence>